<dbReference type="InterPro" id="IPR036005">
    <property type="entry name" value="Creatinase/aminopeptidase-like"/>
</dbReference>
<accession>A0ABP7GXM4</accession>
<dbReference type="PANTHER" id="PTHR46112">
    <property type="entry name" value="AMINOPEPTIDASE"/>
    <property type="match status" value="1"/>
</dbReference>
<gene>
    <name evidence="2" type="ORF">GCM10022240_30420</name>
</gene>
<dbReference type="Pfam" id="PF00557">
    <property type="entry name" value="Peptidase_M24"/>
    <property type="match status" value="1"/>
</dbReference>
<dbReference type="SUPFAM" id="SSF55920">
    <property type="entry name" value="Creatinase/aminopeptidase"/>
    <property type="match status" value="1"/>
</dbReference>
<dbReference type="InterPro" id="IPR000994">
    <property type="entry name" value="Pept_M24"/>
</dbReference>
<keyword evidence="3" id="KW-1185">Reference proteome</keyword>
<comment type="caution">
    <text evidence="2">The sequence shown here is derived from an EMBL/GenBank/DDBJ whole genome shotgun (WGS) entry which is preliminary data.</text>
</comment>
<sequence length="339" mass="35968">MEEFAPHTSARIDAVRRAVRQAEAELLVATDHATVRWISGHSVQTGTIAVVGSHAAALVRPGDDQLDALREAAPFAKRGRMTPLAIETSAAPTWILGELAGHPLVDLGQKLEQLRIVKDPAELELLAEAAARATAAQRIFRSEISLGISEQTISDRVQSRLAQLQKPTAAIVDLMFGERCALIGAAPTSHTLAAGETALFDFAPIVDDYWGDSCSTVVLGTPASEISRLHEAVGRALRAGIGLLRPGVRASAVDAAVRSVMADAGYHYPHFTGHGVGLKQQEPPYISPDSQHILAAGTVVALEPGSYFDGYGVRLEHVIQITEDTPRVLTSHDLALGAG</sequence>
<proteinExistence type="predicted"/>
<dbReference type="EMBL" id="BAABAF010000012">
    <property type="protein sequence ID" value="GAA3776868.1"/>
    <property type="molecule type" value="Genomic_DNA"/>
</dbReference>
<evidence type="ECO:0000259" key="1">
    <source>
        <dbReference type="Pfam" id="PF00557"/>
    </source>
</evidence>
<evidence type="ECO:0000313" key="3">
    <source>
        <dbReference type="Proteomes" id="UP001500540"/>
    </source>
</evidence>
<evidence type="ECO:0000313" key="2">
    <source>
        <dbReference type="EMBL" id="GAA3776868.1"/>
    </source>
</evidence>
<name>A0ABP7GXM4_9MICO</name>
<protein>
    <recommendedName>
        <fullName evidence="1">Peptidase M24 domain-containing protein</fullName>
    </recommendedName>
</protein>
<reference evidence="3" key="1">
    <citation type="journal article" date="2019" name="Int. J. Syst. Evol. Microbiol.">
        <title>The Global Catalogue of Microorganisms (GCM) 10K type strain sequencing project: providing services to taxonomists for standard genome sequencing and annotation.</title>
        <authorList>
            <consortium name="The Broad Institute Genomics Platform"/>
            <consortium name="The Broad Institute Genome Sequencing Center for Infectious Disease"/>
            <person name="Wu L."/>
            <person name="Ma J."/>
        </authorList>
    </citation>
    <scope>NUCLEOTIDE SEQUENCE [LARGE SCALE GENOMIC DNA]</scope>
    <source>
        <strain evidence="3">JCM 16950</strain>
    </source>
</reference>
<organism evidence="2 3">
    <name type="scientific">Microbacterium kribbense</name>
    <dbReference type="NCBI Taxonomy" id="433645"/>
    <lineage>
        <taxon>Bacteria</taxon>
        <taxon>Bacillati</taxon>
        <taxon>Actinomycetota</taxon>
        <taxon>Actinomycetes</taxon>
        <taxon>Micrococcales</taxon>
        <taxon>Microbacteriaceae</taxon>
        <taxon>Microbacterium</taxon>
    </lineage>
</organism>
<dbReference type="InterPro" id="IPR050659">
    <property type="entry name" value="Peptidase_M24B"/>
</dbReference>
<dbReference type="PANTHER" id="PTHR46112:SF3">
    <property type="entry name" value="AMINOPEPTIDASE YPDF"/>
    <property type="match status" value="1"/>
</dbReference>
<dbReference type="Proteomes" id="UP001500540">
    <property type="component" value="Unassembled WGS sequence"/>
</dbReference>
<feature type="domain" description="Peptidase M24" evidence="1">
    <location>
        <begin position="125"/>
        <end position="323"/>
    </location>
</feature>
<dbReference type="Gene3D" id="3.90.230.10">
    <property type="entry name" value="Creatinase/methionine aminopeptidase superfamily"/>
    <property type="match status" value="1"/>
</dbReference>